<dbReference type="Proteomes" id="UP001379533">
    <property type="component" value="Chromosome"/>
</dbReference>
<sequence length="114" mass="13448">MRERLLERARRADAEPVQREPFIEWDEQHRASTRTRTNDGTHRHVPMRQKAAPQQLEIQIVITEQRSREPVIACRGARGRKLDLLGCTYQADTSVRRRPERTSCSIPHERIRRA</sequence>
<dbReference type="EMBL" id="CP089982">
    <property type="protein sequence ID" value="WXA94612.1"/>
    <property type="molecule type" value="Genomic_DNA"/>
</dbReference>
<feature type="region of interest" description="Disordered" evidence="1">
    <location>
        <begin position="29"/>
        <end position="52"/>
    </location>
</feature>
<keyword evidence="3" id="KW-1185">Reference proteome</keyword>
<reference evidence="2 3" key="1">
    <citation type="submission" date="2021-12" db="EMBL/GenBank/DDBJ databases">
        <title>Discovery of the Pendulisporaceae a myxobacterial family with distinct sporulation behavior and unique specialized metabolism.</title>
        <authorList>
            <person name="Garcia R."/>
            <person name="Popoff A."/>
            <person name="Bader C.D."/>
            <person name="Loehr J."/>
            <person name="Walesch S."/>
            <person name="Walt C."/>
            <person name="Boldt J."/>
            <person name="Bunk B."/>
            <person name="Haeckl F.J.F.P.J."/>
            <person name="Gunesch A.P."/>
            <person name="Birkelbach J."/>
            <person name="Nuebel U."/>
            <person name="Pietschmann T."/>
            <person name="Bach T."/>
            <person name="Mueller R."/>
        </authorList>
    </citation>
    <scope>NUCLEOTIDE SEQUENCE [LARGE SCALE GENOMIC DNA]</scope>
    <source>
        <strain evidence="2 3">MSr12523</strain>
    </source>
</reference>
<accession>A0ABZ2KB53</accession>
<dbReference type="RefSeq" id="WP_394845223.1">
    <property type="nucleotide sequence ID" value="NZ_CP089982.1"/>
</dbReference>
<gene>
    <name evidence="2" type="ORF">LZC95_50370</name>
</gene>
<organism evidence="2 3">
    <name type="scientific">Pendulispora brunnea</name>
    <dbReference type="NCBI Taxonomy" id="2905690"/>
    <lineage>
        <taxon>Bacteria</taxon>
        <taxon>Pseudomonadati</taxon>
        <taxon>Myxococcota</taxon>
        <taxon>Myxococcia</taxon>
        <taxon>Myxococcales</taxon>
        <taxon>Sorangiineae</taxon>
        <taxon>Pendulisporaceae</taxon>
        <taxon>Pendulispora</taxon>
    </lineage>
</organism>
<evidence type="ECO:0000313" key="2">
    <source>
        <dbReference type="EMBL" id="WXA94612.1"/>
    </source>
</evidence>
<evidence type="ECO:0000256" key="1">
    <source>
        <dbReference type="SAM" id="MobiDB-lite"/>
    </source>
</evidence>
<evidence type="ECO:0000313" key="3">
    <source>
        <dbReference type="Proteomes" id="UP001379533"/>
    </source>
</evidence>
<protein>
    <submittedName>
        <fullName evidence="2">Uncharacterized protein</fullName>
    </submittedName>
</protein>
<name>A0ABZ2KB53_9BACT</name>
<feature type="compositionally biased region" description="Basic and acidic residues" evidence="1">
    <location>
        <begin position="29"/>
        <end position="42"/>
    </location>
</feature>
<proteinExistence type="predicted"/>